<gene>
    <name evidence="3" type="ORF">DEM27_02245</name>
</gene>
<dbReference type="AlphaFoldDB" id="A0A2U2DXU5"/>
<evidence type="ECO:0000313" key="3">
    <source>
        <dbReference type="EMBL" id="PWE58032.1"/>
    </source>
</evidence>
<accession>A0A2U2DXU5</accession>
<feature type="signal peptide" evidence="1">
    <location>
        <begin position="1"/>
        <end position="24"/>
    </location>
</feature>
<dbReference type="Pfam" id="PF14415">
    <property type="entry name" value="DUF4424"/>
    <property type="match status" value="1"/>
</dbReference>
<reference evidence="3 4" key="1">
    <citation type="submission" date="2018-05" db="EMBL/GenBank/DDBJ databases">
        <title>The draft genome of strain NS-104.</title>
        <authorList>
            <person name="Hang P."/>
            <person name="Jiang J."/>
        </authorList>
    </citation>
    <scope>NUCLEOTIDE SEQUENCE [LARGE SCALE GENOMIC DNA]</scope>
    <source>
        <strain evidence="3 4">NS-104</strain>
    </source>
</reference>
<dbReference type="RefSeq" id="WP_109456549.1">
    <property type="nucleotide sequence ID" value="NZ_QFBC01000001.1"/>
</dbReference>
<dbReference type="EMBL" id="QFBC01000001">
    <property type="protein sequence ID" value="PWE58032.1"/>
    <property type="molecule type" value="Genomic_DNA"/>
</dbReference>
<dbReference type="PROSITE" id="PS51257">
    <property type="entry name" value="PROKAR_LIPOPROTEIN"/>
    <property type="match status" value="1"/>
</dbReference>
<dbReference type="Gene3D" id="2.60.40.3680">
    <property type="match status" value="1"/>
</dbReference>
<keyword evidence="1" id="KW-0732">Signal</keyword>
<sequence length="342" mass="37640">MTRLSAAPITCLLTACLLAAPALANDTMAELKTGGIIYVETLDVTMEEEDLFISPAEVRVNYVFANDTDRDIHTVVAFPMPEVTGGPGQNVAVYDPNSDNMLGFTVSQDGKSITPELQQRATANGVDITGDLIAHKIPLLPLSEATNKALNALADDVRQDFFDRGIAMDSSYDAGEGMQRDTSALWTMSSVYWWRTTFPAHSRIKVAHTYKPSVGGTVATTYLDENNEGKGERYEEYVKRFCIDDAMVKIARQSNEAMASGKPYFMENWISYVLKTGANWGGTIKKFKLTVDKGRSENYVSFCGTGVKKVGPTSFEMTAEDFFPEKDLDILLLAKVDNTLQP</sequence>
<evidence type="ECO:0000256" key="1">
    <source>
        <dbReference type="SAM" id="SignalP"/>
    </source>
</evidence>
<dbReference type="OrthoDB" id="7299818at2"/>
<proteinExistence type="predicted"/>
<evidence type="ECO:0000313" key="4">
    <source>
        <dbReference type="Proteomes" id="UP000245252"/>
    </source>
</evidence>
<keyword evidence="4" id="KW-1185">Reference proteome</keyword>
<comment type="caution">
    <text evidence="3">The sequence shown here is derived from an EMBL/GenBank/DDBJ whole genome shotgun (WGS) entry which is preliminary data.</text>
</comment>
<dbReference type="Proteomes" id="UP000245252">
    <property type="component" value="Unassembled WGS sequence"/>
</dbReference>
<name>A0A2U2DXU5_9HYPH</name>
<protein>
    <recommendedName>
        <fullName evidence="2">DUF4424 domain-containing protein</fullName>
    </recommendedName>
</protein>
<dbReference type="InterPro" id="IPR025538">
    <property type="entry name" value="DUF4424"/>
</dbReference>
<evidence type="ECO:0000259" key="2">
    <source>
        <dbReference type="Pfam" id="PF14415"/>
    </source>
</evidence>
<feature type="domain" description="DUF4424" evidence="2">
    <location>
        <begin position="24"/>
        <end position="331"/>
    </location>
</feature>
<organism evidence="3 4">
    <name type="scientific">Metarhizobium album</name>
    <dbReference type="NCBI Taxonomy" id="2182425"/>
    <lineage>
        <taxon>Bacteria</taxon>
        <taxon>Pseudomonadati</taxon>
        <taxon>Pseudomonadota</taxon>
        <taxon>Alphaproteobacteria</taxon>
        <taxon>Hyphomicrobiales</taxon>
        <taxon>Rhizobiaceae</taxon>
        <taxon>Metarhizobium</taxon>
    </lineage>
</organism>
<feature type="chain" id="PRO_5015427450" description="DUF4424 domain-containing protein" evidence="1">
    <location>
        <begin position="25"/>
        <end position="342"/>
    </location>
</feature>